<dbReference type="Proteomes" id="UP001309876">
    <property type="component" value="Unassembled WGS sequence"/>
</dbReference>
<evidence type="ECO:0000256" key="6">
    <source>
        <dbReference type="ARBA" id="ARBA00022553"/>
    </source>
</evidence>
<dbReference type="RefSeq" id="XP_064752475.1">
    <property type="nucleotide sequence ID" value="XM_064901399.1"/>
</dbReference>
<comment type="similarity">
    <text evidence="2">Belongs to the protein kinase superfamily. CAMK Ser/Thr protein kinase family. NIM1 subfamily.</text>
</comment>
<evidence type="ECO:0000256" key="4">
    <source>
        <dbReference type="ARBA" id="ARBA00022490"/>
    </source>
</evidence>
<evidence type="ECO:0000313" key="18">
    <source>
        <dbReference type="Proteomes" id="UP001309876"/>
    </source>
</evidence>
<dbReference type="AlphaFoldDB" id="A0AAN7YET2"/>
<evidence type="ECO:0000313" key="17">
    <source>
        <dbReference type="EMBL" id="KAK5090977.1"/>
    </source>
</evidence>
<feature type="domain" description="KA1" evidence="16">
    <location>
        <begin position="1018"/>
        <end position="1067"/>
    </location>
</feature>
<dbReference type="PROSITE" id="PS00108">
    <property type="entry name" value="PROTEIN_KINASE_ST"/>
    <property type="match status" value="1"/>
</dbReference>
<evidence type="ECO:0000256" key="3">
    <source>
        <dbReference type="ARBA" id="ARBA00012513"/>
    </source>
</evidence>
<dbReference type="GO" id="GO:0071944">
    <property type="term" value="C:cell periphery"/>
    <property type="evidence" value="ECO:0007669"/>
    <property type="project" value="UniProtKB-ARBA"/>
</dbReference>
<evidence type="ECO:0000256" key="2">
    <source>
        <dbReference type="ARBA" id="ARBA00010791"/>
    </source>
</evidence>
<dbReference type="EMBL" id="JAVRRJ010000001">
    <property type="protein sequence ID" value="KAK5090977.1"/>
    <property type="molecule type" value="Genomic_DNA"/>
</dbReference>
<evidence type="ECO:0000256" key="14">
    <source>
        <dbReference type="SAM" id="MobiDB-lite"/>
    </source>
</evidence>
<dbReference type="PANTHER" id="PTHR24346">
    <property type="entry name" value="MAP/MICROTUBULE AFFINITY-REGULATING KINASE"/>
    <property type="match status" value="1"/>
</dbReference>
<evidence type="ECO:0000259" key="15">
    <source>
        <dbReference type="PROSITE" id="PS50011"/>
    </source>
</evidence>
<feature type="compositionally biased region" description="Basic and acidic residues" evidence="14">
    <location>
        <begin position="959"/>
        <end position="972"/>
    </location>
</feature>
<protein>
    <recommendedName>
        <fullName evidence="3">non-specific serine/threonine protein kinase</fullName>
        <ecNumber evidence="3">2.7.11.1</ecNumber>
    </recommendedName>
</protein>
<dbReference type="GO" id="GO:0005524">
    <property type="term" value="F:ATP binding"/>
    <property type="evidence" value="ECO:0007669"/>
    <property type="project" value="UniProtKB-UniRule"/>
</dbReference>
<feature type="binding site" evidence="13">
    <location>
        <position position="200"/>
    </location>
    <ligand>
        <name>ATP</name>
        <dbReference type="ChEBI" id="CHEBI:30616"/>
    </ligand>
</feature>
<comment type="caution">
    <text evidence="17">The sequence shown here is derived from an EMBL/GenBank/DDBJ whole genome shotgun (WGS) entry which is preliminary data.</text>
</comment>
<dbReference type="SMART" id="SM00220">
    <property type="entry name" value="S_TKc"/>
    <property type="match status" value="1"/>
</dbReference>
<dbReference type="PROSITE" id="PS50032">
    <property type="entry name" value="KA1"/>
    <property type="match status" value="1"/>
</dbReference>
<evidence type="ECO:0000256" key="7">
    <source>
        <dbReference type="ARBA" id="ARBA00022679"/>
    </source>
</evidence>
<evidence type="ECO:0000256" key="5">
    <source>
        <dbReference type="ARBA" id="ARBA00022527"/>
    </source>
</evidence>
<evidence type="ECO:0000256" key="1">
    <source>
        <dbReference type="ARBA" id="ARBA00004496"/>
    </source>
</evidence>
<keyword evidence="5" id="KW-0723">Serine/threonine-protein kinase</keyword>
<dbReference type="Pfam" id="PF00069">
    <property type="entry name" value="Pkinase"/>
    <property type="match status" value="1"/>
</dbReference>
<feature type="compositionally biased region" description="Basic and acidic residues" evidence="14">
    <location>
        <begin position="825"/>
        <end position="847"/>
    </location>
</feature>
<dbReference type="InterPro" id="IPR028375">
    <property type="entry name" value="KA1/Ssp2_C"/>
</dbReference>
<dbReference type="GeneID" id="90026741"/>
<accession>A0AAN7YET2</accession>
<dbReference type="SUPFAM" id="SSF56112">
    <property type="entry name" value="Protein kinase-like (PK-like)"/>
    <property type="match status" value="1"/>
</dbReference>
<name>A0AAN7YET2_9EURO</name>
<proteinExistence type="inferred from homology"/>
<dbReference type="InterPro" id="IPR001772">
    <property type="entry name" value="KA1_dom"/>
</dbReference>
<feature type="compositionally biased region" description="Low complexity" evidence="14">
    <location>
        <begin position="810"/>
        <end position="820"/>
    </location>
</feature>
<dbReference type="PROSITE" id="PS00107">
    <property type="entry name" value="PROTEIN_KINASE_ATP"/>
    <property type="match status" value="1"/>
</dbReference>
<keyword evidence="4" id="KW-0963">Cytoplasm</keyword>
<keyword evidence="10 13" id="KW-0067">ATP-binding</keyword>
<keyword evidence="7 17" id="KW-0808">Transferase</keyword>
<keyword evidence="9 17" id="KW-0418">Kinase</keyword>
<evidence type="ECO:0000256" key="11">
    <source>
        <dbReference type="ARBA" id="ARBA00047899"/>
    </source>
</evidence>
<keyword evidence="8 13" id="KW-0547">Nucleotide-binding</keyword>
<keyword evidence="6" id="KW-0597">Phosphoprotein</keyword>
<dbReference type="InterPro" id="IPR008271">
    <property type="entry name" value="Ser/Thr_kinase_AS"/>
</dbReference>
<dbReference type="Gene3D" id="3.30.310.80">
    <property type="entry name" value="Kinase associated domain 1, KA1"/>
    <property type="match status" value="1"/>
</dbReference>
<feature type="compositionally biased region" description="Basic and acidic residues" evidence="14">
    <location>
        <begin position="92"/>
        <end position="106"/>
    </location>
</feature>
<dbReference type="EC" id="2.7.11.1" evidence="3"/>
<feature type="compositionally biased region" description="Polar residues" evidence="14">
    <location>
        <begin position="732"/>
        <end position="749"/>
    </location>
</feature>
<dbReference type="PANTHER" id="PTHR24346:SF82">
    <property type="entry name" value="KP78A-RELATED"/>
    <property type="match status" value="1"/>
</dbReference>
<sequence length="1067" mass="118399">MSTTASASSALSRSHSSATRTPPQTYAQPSSQPSRTRSTTHRSSSSTHHRAGSRAYEKDAVAAPQAQGNLSHVARQDFERSNLARVSSQRRNSREGRSAYEEEASRRNQSSSRPDSRRSSQDFTVAPRSATNGSSATPLPPAAPVPAPMAHPNYGQMGRRRTSITTQTGTWQLGKTIGQGSMGKVKVARNSETGETVAIKIIPRQTVDENGQTKDERSDKSKEIRTAREAAMATLLDHPYICGMRDVQRTNYHWYMLFEYVDGGQMLDYIIAHGRLKEKQARKFARQIASALDYCHRNSIVHRDLKIENILISKSGDIKIIDFGLSNLYSPRSLLKTFCGSLYFAAPELLNARQYTGPEVDVWSFGIVLYVLVCGKVPFDDQSMPQLHAKIKRGHVEYPQWLTAECRSIISRMLVVDVKERATLQEIMSHPWMTKGFNGPPENFVPSREPLQLPLDPAVINKMQGFDFGPANYIQEQLTRIIESEDYQHAMRRAVKDDSLHGGLPGDRKRGMFEFYKRRNSTSREGLTAPSTEAIRGSDPLNAYSPLVSVYMLAREKLERERVEANPGALSLGTPADAPPLKAPGLPSPEAAHTNTFSPELPGESATGGRARARSRTNGEAEVVENMKRVTINDKQPQPIPSPRLDAPPADSPARKEGTALGLLRRFSTRRNKDRDTDRPLPPPSFNIQPPQEPAPTPRKSFSVRRSRRREQSPPTLHTGGSQGQHEGLLSAGSSKGRSLLNRSTSVNSADFRPRRLLNRGASDATNSPRLAPEVPTPSGSEQSSLNGQKANNKIVEVEERPNAAPSSVAPRTPTTARTRSLGHSRHDSMQARRQRRDEARSRHENVPEETDAELQEQAAETPTIPDTPGADISRPAGLKGLFSSSTTSSKPAQFIRHDLIRVLKQLGVEYTEVRGGFSCRHAPSINLDDVREGGAFEDEKSGKVGTGHNRRISFGAFRNRDRDEFRDEKPHRQQSRRRQPDQSFVTNSEGSDEYVHASGQGQQQADMAATRTRVQDDNGERLVLRFEVAIVKIPLFNLHGIQFKKVQGGMNQYRSMTSTILNSLRL</sequence>
<dbReference type="PROSITE" id="PS50011">
    <property type="entry name" value="PROTEIN_KINASE_DOM"/>
    <property type="match status" value="1"/>
</dbReference>
<comment type="catalytic activity">
    <reaction evidence="12">
        <text>L-seryl-[protein] + ATP = O-phospho-L-seryl-[protein] + ADP + H(+)</text>
        <dbReference type="Rhea" id="RHEA:17989"/>
        <dbReference type="Rhea" id="RHEA-COMP:9863"/>
        <dbReference type="Rhea" id="RHEA-COMP:11604"/>
        <dbReference type="ChEBI" id="CHEBI:15378"/>
        <dbReference type="ChEBI" id="CHEBI:29999"/>
        <dbReference type="ChEBI" id="CHEBI:30616"/>
        <dbReference type="ChEBI" id="CHEBI:83421"/>
        <dbReference type="ChEBI" id="CHEBI:456216"/>
        <dbReference type="EC" id="2.7.11.1"/>
    </reaction>
</comment>
<comment type="catalytic activity">
    <reaction evidence="11">
        <text>L-threonyl-[protein] + ATP = O-phospho-L-threonyl-[protein] + ADP + H(+)</text>
        <dbReference type="Rhea" id="RHEA:46608"/>
        <dbReference type="Rhea" id="RHEA-COMP:11060"/>
        <dbReference type="Rhea" id="RHEA-COMP:11605"/>
        <dbReference type="ChEBI" id="CHEBI:15378"/>
        <dbReference type="ChEBI" id="CHEBI:30013"/>
        <dbReference type="ChEBI" id="CHEBI:30616"/>
        <dbReference type="ChEBI" id="CHEBI:61977"/>
        <dbReference type="ChEBI" id="CHEBI:456216"/>
        <dbReference type="EC" id="2.7.11.1"/>
    </reaction>
</comment>
<dbReference type="CDD" id="cd14077">
    <property type="entry name" value="STKc_Kin1_2"/>
    <property type="match status" value="1"/>
</dbReference>
<feature type="region of interest" description="Disordered" evidence="14">
    <location>
        <begin position="566"/>
        <end position="872"/>
    </location>
</feature>
<keyword evidence="18" id="KW-1185">Reference proteome</keyword>
<evidence type="ECO:0000256" key="10">
    <source>
        <dbReference type="ARBA" id="ARBA00022840"/>
    </source>
</evidence>
<organism evidence="17 18">
    <name type="scientific">Lithohypha guttulata</name>
    <dbReference type="NCBI Taxonomy" id="1690604"/>
    <lineage>
        <taxon>Eukaryota</taxon>
        <taxon>Fungi</taxon>
        <taxon>Dikarya</taxon>
        <taxon>Ascomycota</taxon>
        <taxon>Pezizomycotina</taxon>
        <taxon>Eurotiomycetes</taxon>
        <taxon>Chaetothyriomycetidae</taxon>
        <taxon>Chaetothyriales</taxon>
        <taxon>Trichomeriaceae</taxon>
        <taxon>Lithohypha</taxon>
    </lineage>
</organism>
<dbReference type="InterPro" id="IPR000719">
    <property type="entry name" value="Prot_kinase_dom"/>
</dbReference>
<feature type="region of interest" description="Disordered" evidence="14">
    <location>
        <begin position="1"/>
        <end position="156"/>
    </location>
</feature>
<dbReference type="SUPFAM" id="SSF103243">
    <property type="entry name" value="KA1-like"/>
    <property type="match status" value="1"/>
</dbReference>
<evidence type="ECO:0000259" key="16">
    <source>
        <dbReference type="PROSITE" id="PS50032"/>
    </source>
</evidence>
<feature type="compositionally biased region" description="Pro residues" evidence="14">
    <location>
        <begin position="680"/>
        <end position="697"/>
    </location>
</feature>
<dbReference type="InterPro" id="IPR011009">
    <property type="entry name" value="Kinase-like_dom_sf"/>
</dbReference>
<dbReference type="InterPro" id="IPR017441">
    <property type="entry name" value="Protein_kinase_ATP_BS"/>
</dbReference>
<feature type="compositionally biased region" description="Polar residues" evidence="14">
    <location>
        <begin position="778"/>
        <end position="792"/>
    </location>
</feature>
<feature type="compositionally biased region" description="Low complexity" evidence="14">
    <location>
        <begin position="28"/>
        <end position="46"/>
    </location>
</feature>
<gene>
    <name evidence="17" type="primary">KIN2</name>
    <name evidence="17" type="ORF">LTR05_001155</name>
</gene>
<dbReference type="FunFam" id="1.10.510.10:FF:000333">
    <property type="entry name" value="Non-specific serine/threonine protein kinase"/>
    <property type="match status" value="1"/>
</dbReference>
<feature type="compositionally biased region" description="Low complexity" evidence="14">
    <location>
        <begin position="1"/>
        <end position="21"/>
    </location>
</feature>
<reference evidence="17 18" key="1">
    <citation type="submission" date="2023-08" db="EMBL/GenBank/DDBJ databases">
        <title>Black Yeasts Isolated from many extreme environments.</title>
        <authorList>
            <person name="Coleine C."/>
            <person name="Stajich J.E."/>
            <person name="Selbmann L."/>
        </authorList>
    </citation>
    <scope>NUCLEOTIDE SEQUENCE [LARGE SCALE GENOMIC DNA]</scope>
    <source>
        <strain evidence="17 18">CCFEE 5910</strain>
    </source>
</reference>
<dbReference type="GO" id="GO:0004674">
    <property type="term" value="F:protein serine/threonine kinase activity"/>
    <property type="evidence" value="ECO:0007669"/>
    <property type="project" value="UniProtKB-KW"/>
</dbReference>
<evidence type="ECO:0000256" key="13">
    <source>
        <dbReference type="PROSITE-ProRule" id="PRU10141"/>
    </source>
</evidence>
<dbReference type="GO" id="GO:0035556">
    <property type="term" value="P:intracellular signal transduction"/>
    <property type="evidence" value="ECO:0007669"/>
    <property type="project" value="TreeGrafter"/>
</dbReference>
<evidence type="ECO:0000256" key="8">
    <source>
        <dbReference type="ARBA" id="ARBA00022741"/>
    </source>
</evidence>
<feature type="region of interest" description="Disordered" evidence="14">
    <location>
        <begin position="938"/>
        <end position="1014"/>
    </location>
</feature>
<feature type="domain" description="Protein kinase" evidence="15">
    <location>
        <begin position="171"/>
        <end position="433"/>
    </location>
</feature>
<dbReference type="Pfam" id="PF02149">
    <property type="entry name" value="KA1"/>
    <property type="match status" value="1"/>
</dbReference>
<dbReference type="GO" id="GO:0000226">
    <property type="term" value="P:microtubule cytoskeleton organization"/>
    <property type="evidence" value="ECO:0007669"/>
    <property type="project" value="TreeGrafter"/>
</dbReference>
<comment type="subcellular location">
    <subcellularLocation>
        <location evidence="1">Cytoplasm</location>
    </subcellularLocation>
</comment>
<evidence type="ECO:0000256" key="12">
    <source>
        <dbReference type="ARBA" id="ARBA00048679"/>
    </source>
</evidence>
<feature type="compositionally biased region" description="Pro residues" evidence="14">
    <location>
        <begin position="138"/>
        <end position="149"/>
    </location>
</feature>
<evidence type="ECO:0000256" key="9">
    <source>
        <dbReference type="ARBA" id="ARBA00022777"/>
    </source>
</evidence>
<dbReference type="GO" id="GO:0005737">
    <property type="term" value="C:cytoplasm"/>
    <property type="evidence" value="ECO:0007669"/>
    <property type="project" value="UniProtKB-SubCell"/>
</dbReference>
<dbReference type="Gene3D" id="1.10.510.10">
    <property type="entry name" value="Transferase(Phosphotransferase) domain 1"/>
    <property type="match status" value="1"/>
</dbReference>